<gene>
    <name evidence="2" type="ordered locus">CAP2UW1_4623</name>
</gene>
<protein>
    <submittedName>
        <fullName evidence="2">Uncharacterized protein</fullName>
    </submittedName>
</protein>
<dbReference type="EMBL" id="CP001716">
    <property type="protein sequence ID" value="ACV37755.1"/>
    <property type="molecule type" value="Genomic_DNA"/>
</dbReference>
<geneLocation type="plasmid" evidence="2">
    <name>pAph01</name>
</geneLocation>
<proteinExistence type="predicted"/>
<evidence type="ECO:0000313" key="2">
    <source>
        <dbReference type="EMBL" id="ACV37755.1"/>
    </source>
</evidence>
<feature type="compositionally biased region" description="Basic residues" evidence="1">
    <location>
        <begin position="173"/>
        <end position="185"/>
    </location>
</feature>
<dbReference type="KEGG" id="app:CAP2UW1_4623"/>
<name>C7RVU5_ACCRE</name>
<dbReference type="AlphaFoldDB" id="C7RVU5"/>
<evidence type="ECO:0000256" key="1">
    <source>
        <dbReference type="SAM" id="MobiDB-lite"/>
    </source>
</evidence>
<feature type="region of interest" description="Disordered" evidence="1">
    <location>
        <begin position="153"/>
        <end position="210"/>
    </location>
</feature>
<dbReference type="OrthoDB" id="9833167at2"/>
<dbReference type="HOGENOM" id="CLU_1307887_0_0_4"/>
<sequence length="210" mass="22059">MRHILLTQPVTAVSFGMLEAASSALLVAAAGFLDASAACRLRAASGAIDLAPVAAAADDDLGSTAMAQEESAGGFHWRFRLRQRAIDRKRPLVKYSPCTRAQHGVGHDIGVDFAGLAGVVPVLLGGSFLPHRERACHPRLAPLAASAAGFPDGHRAAGGRVSSRPSGSFRRALLPHHRSPRRPKTPIRLDHGPSLPGHILHRSQPVIGAS</sequence>
<reference evidence="2" key="2">
    <citation type="submission" date="2009-09" db="EMBL/GenBank/DDBJ databases">
        <title>Complete sequence of plasmid1 of Candidatus Accumulibacter phosphatis clade IIA str. UW-1.</title>
        <authorList>
            <consortium name="US DOE Joint Genome Institute"/>
            <person name="Martin H.G."/>
            <person name="Ivanova N."/>
            <person name="Kunin V."/>
            <person name="Warnecke F."/>
            <person name="Barry K."/>
            <person name="He S."/>
            <person name="Salamov A."/>
            <person name="Szeto E."/>
            <person name="Dalin E."/>
            <person name="Pangilinan J.L."/>
            <person name="Lapidus A."/>
            <person name="Lowry S."/>
            <person name="Kyrpides N.C."/>
            <person name="McMahon K.D."/>
            <person name="Hugenholtz P."/>
        </authorList>
    </citation>
    <scope>NUCLEOTIDE SEQUENCE [LARGE SCALE GENOMIC DNA]</scope>
    <source>
        <strain evidence="2">UW-1</strain>
        <plasmid evidence="2">pAph01</plasmid>
        <plasmid>UW-1</plasmid>
    </source>
</reference>
<organism evidence="2">
    <name type="scientific">Accumulibacter regalis</name>
    <dbReference type="NCBI Taxonomy" id="522306"/>
    <lineage>
        <taxon>Bacteria</taxon>
        <taxon>Pseudomonadati</taxon>
        <taxon>Pseudomonadota</taxon>
        <taxon>Betaproteobacteria</taxon>
        <taxon>Candidatus Accumulibacter</taxon>
    </lineage>
</organism>
<reference evidence="2" key="1">
    <citation type="submission" date="2009-08" db="EMBL/GenBank/DDBJ databases">
        <authorList>
            <consortium name="US DOE Joint Genome Institute"/>
            <person name="Lucas S."/>
            <person name="Copeland A."/>
            <person name="Lapidus A."/>
            <person name="Glavina del Rio T."/>
            <person name="Dalin E."/>
            <person name="Tice H."/>
            <person name="Bruce D."/>
            <person name="Barry K."/>
            <person name="Pitluck S."/>
            <person name="Lowry S."/>
            <person name="Larimer F."/>
            <person name="Land M."/>
            <person name="Hauser L."/>
            <person name="Kyrpides N."/>
            <person name="Ivanova N."/>
            <person name="McMahon K.D."/>
            <person name="Hugenholtz P."/>
        </authorList>
    </citation>
    <scope>NUCLEOTIDE SEQUENCE</scope>
    <source>
        <strain evidence="2">UW-1</strain>
        <plasmid evidence="2">pAph01</plasmid>
    </source>
</reference>
<accession>C7RVU5</accession>
<keyword evidence="2" id="KW-0614">Plasmid</keyword>